<dbReference type="KEGG" id="sfol:H3H32_34380"/>
<keyword evidence="1" id="KW-0732">Signal</keyword>
<evidence type="ECO:0000256" key="1">
    <source>
        <dbReference type="SAM" id="SignalP"/>
    </source>
</evidence>
<reference evidence="2 3" key="1">
    <citation type="submission" date="2020-07" db="EMBL/GenBank/DDBJ databases">
        <title>Spirosoma foliorum sp. nov., isolated from the leaves on the Nejang mountain Korea, Republic of.</title>
        <authorList>
            <person name="Ho H."/>
            <person name="Lee Y.-J."/>
            <person name="Nurcahyanto D.-A."/>
            <person name="Kim S.-G."/>
        </authorList>
    </citation>
    <scope>NUCLEOTIDE SEQUENCE [LARGE SCALE GENOMIC DNA]</scope>
    <source>
        <strain evidence="2 3">PL0136</strain>
    </source>
</reference>
<dbReference type="AlphaFoldDB" id="A0A7G5GVN1"/>
<name>A0A7G5GVN1_9BACT</name>
<organism evidence="2 3">
    <name type="scientific">Spirosoma foliorum</name>
    <dbReference type="NCBI Taxonomy" id="2710596"/>
    <lineage>
        <taxon>Bacteria</taxon>
        <taxon>Pseudomonadati</taxon>
        <taxon>Bacteroidota</taxon>
        <taxon>Cytophagia</taxon>
        <taxon>Cytophagales</taxon>
        <taxon>Cytophagaceae</taxon>
        <taxon>Spirosoma</taxon>
    </lineage>
</organism>
<dbReference type="RefSeq" id="WP_182460215.1">
    <property type="nucleotide sequence ID" value="NZ_CP059732.1"/>
</dbReference>
<sequence length="165" mass="18494">MKHLSLTLFSFLTVSNLLYAQEGIRAAGDKMPEVRKTAIAVTPATYKQRQIMVGSGGGITGASTTYYLLENGKLFGKRNRDTNFTYIGQQTAANTKRVFESVEVNAKIKTTKFDNPGNMYKFVQWRKGKLNYKVAWGAVDKTVPTTYPKIYDSFMAMIPASLRLK</sequence>
<accession>A0A7G5GVN1</accession>
<feature type="signal peptide" evidence="1">
    <location>
        <begin position="1"/>
        <end position="20"/>
    </location>
</feature>
<dbReference type="EMBL" id="CP059732">
    <property type="protein sequence ID" value="QMW02923.1"/>
    <property type="molecule type" value="Genomic_DNA"/>
</dbReference>
<protein>
    <submittedName>
        <fullName evidence="2">FAD-binding oxidoreductase</fullName>
    </submittedName>
</protein>
<proteinExistence type="predicted"/>
<gene>
    <name evidence="2" type="ORF">H3H32_34380</name>
</gene>
<evidence type="ECO:0000313" key="2">
    <source>
        <dbReference type="EMBL" id="QMW02923.1"/>
    </source>
</evidence>
<evidence type="ECO:0000313" key="3">
    <source>
        <dbReference type="Proteomes" id="UP000515369"/>
    </source>
</evidence>
<dbReference type="Proteomes" id="UP000515369">
    <property type="component" value="Chromosome"/>
</dbReference>
<feature type="chain" id="PRO_5028831131" evidence="1">
    <location>
        <begin position="21"/>
        <end position="165"/>
    </location>
</feature>
<keyword evidence="3" id="KW-1185">Reference proteome</keyword>